<keyword evidence="1" id="KW-0813">Transport</keyword>
<name>A0A494Y3U8_9BACL</name>
<dbReference type="EMBL" id="RBZM01000002">
    <property type="protein sequence ID" value="RKP56961.1"/>
    <property type="molecule type" value="Genomic_DNA"/>
</dbReference>
<gene>
    <name evidence="6" type="ORF">D7Z26_02935</name>
</gene>
<proteinExistence type="predicted"/>
<feature type="domain" description="ABC transporter" evidence="5">
    <location>
        <begin position="2"/>
        <end position="240"/>
    </location>
</feature>
<evidence type="ECO:0000256" key="3">
    <source>
        <dbReference type="ARBA" id="ARBA00022840"/>
    </source>
</evidence>
<dbReference type="CDD" id="cd03255">
    <property type="entry name" value="ABC_MJ0796_LolCDE_FtsE"/>
    <property type="match status" value="1"/>
</dbReference>
<dbReference type="AlphaFoldDB" id="A0A494Y3U8"/>
<dbReference type="FunFam" id="3.40.50.300:FF:000032">
    <property type="entry name" value="Export ABC transporter ATP-binding protein"/>
    <property type="match status" value="1"/>
</dbReference>
<dbReference type="SUPFAM" id="SSF52540">
    <property type="entry name" value="P-loop containing nucleoside triphosphate hydrolases"/>
    <property type="match status" value="1"/>
</dbReference>
<dbReference type="Proteomes" id="UP000282076">
    <property type="component" value="Unassembled WGS sequence"/>
</dbReference>
<evidence type="ECO:0000256" key="4">
    <source>
        <dbReference type="SAM" id="MobiDB-lite"/>
    </source>
</evidence>
<keyword evidence="3 6" id="KW-0067">ATP-binding</keyword>
<comment type="caution">
    <text evidence="6">The sequence shown here is derived from an EMBL/GenBank/DDBJ whole genome shotgun (WGS) entry which is preliminary data.</text>
</comment>
<dbReference type="Pfam" id="PF00005">
    <property type="entry name" value="ABC_tran"/>
    <property type="match status" value="1"/>
</dbReference>
<dbReference type="SMART" id="SM00382">
    <property type="entry name" value="AAA"/>
    <property type="match status" value="1"/>
</dbReference>
<dbReference type="OrthoDB" id="9802264at2"/>
<dbReference type="RefSeq" id="WP_120974577.1">
    <property type="nucleotide sequence ID" value="NZ_RBZM01000002.1"/>
</dbReference>
<dbReference type="GO" id="GO:0098796">
    <property type="term" value="C:membrane protein complex"/>
    <property type="evidence" value="ECO:0007669"/>
    <property type="project" value="UniProtKB-ARBA"/>
</dbReference>
<keyword evidence="7" id="KW-1185">Reference proteome</keyword>
<dbReference type="PANTHER" id="PTHR24220">
    <property type="entry name" value="IMPORT ATP-BINDING PROTEIN"/>
    <property type="match status" value="1"/>
</dbReference>
<dbReference type="PANTHER" id="PTHR24220:SF685">
    <property type="entry name" value="ABC TRANSPORTER RELATED"/>
    <property type="match status" value="1"/>
</dbReference>
<dbReference type="Gene3D" id="3.40.50.300">
    <property type="entry name" value="P-loop containing nucleotide triphosphate hydrolases"/>
    <property type="match status" value="1"/>
</dbReference>
<feature type="region of interest" description="Disordered" evidence="4">
    <location>
        <begin position="301"/>
        <end position="333"/>
    </location>
</feature>
<dbReference type="GO" id="GO:0005886">
    <property type="term" value="C:plasma membrane"/>
    <property type="evidence" value="ECO:0007669"/>
    <property type="project" value="TreeGrafter"/>
</dbReference>
<evidence type="ECO:0000259" key="5">
    <source>
        <dbReference type="PROSITE" id="PS50893"/>
    </source>
</evidence>
<dbReference type="InterPro" id="IPR003439">
    <property type="entry name" value="ABC_transporter-like_ATP-bd"/>
</dbReference>
<evidence type="ECO:0000256" key="1">
    <source>
        <dbReference type="ARBA" id="ARBA00022448"/>
    </source>
</evidence>
<dbReference type="GO" id="GO:0005524">
    <property type="term" value="F:ATP binding"/>
    <property type="evidence" value="ECO:0007669"/>
    <property type="project" value="UniProtKB-KW"/>
</dbReference>
<evidence type="ECO:0000256" key="2">
    <source>
        <dbReference type="ARBA" id="ARBA00022741"/>
    </source>
</evidence>
<dbReference type="InterPro" id="IPR027417">
    <property type="entry name" value="P-loop_NTPase"/>
</dbReference>
<evidence type="ECO:0000313" key="6">
    <source>
        <dbReference type="EMBL" id="RKP56961.1"/>
    </source>
</evidence>
<protein>
    <submittedName>
        <fullName evidence="6">ABC transporter ATP-binding protein</fullName>
    </submittedName>
</protein>
<dbReference type="GO" id="GO:0016887">
    <property type="term" value="F:ATP hydrolysis activity"/>
    <property type="evidence" value="ECO:0007669"/>
    <property type="project" value="InterPro"/>
</dbReference>
<reference evidence="6 7" key="1">
    <citation type="submission" date="2018-10" db="EMBL/GenBank/DDBJ databases">
        <title>Cohnella sp. M2MS4P-1, whole genome shotgun sequence.</title>
        <authorList>
            <person name="Tuo L."/>
        </authorList>
    </citation>
    <scope>NUCLEOTIDE SEQUENCE [LARGE SCALE GENOMIC DNA]</scope>
    <source>
        <strain evidence="6 7">M2MS4P-1</strain>
    </source>
</reference>
<keyword evidence="2" id="KW-0547">Nucleotide-binding</keyword>
<dbReference type="InterPro" id="IPR017871">
    <property type="entry name" value="ABC_transporter-like_CS"/>
</dbReference>
<dbReference type="PROSITE" id="PS50893">
    <property type="entry name" value="ABC_TRANSPORTER_2"/>
    <property type="match status" value="1"/>
</dbReference>
<dbReference type="InterPro" id="IPR017911">
    <property type="entry name" value="MacB-like_ATP-bd"/>
</dbReference>
<dbReference type="InterPro" id="IPR015854">
    <property type="entry name" value="ABC_transpr_LolD-like"/>
</dbReference>
<organism evidence="6 7">
    <name type="scientific">Cohnella endophytica</name>
    <dbReference type="NCBI Taxonomy" id="2419778"/>
    <lineage>
        <taxon>Bacteria</taxon>
        <taxon>Bacillati</taxon>
        <taxon>Bacillota</taxon>
        <taxon>Bacilli</taxon>
        <taxon>Bacillales</taxon>
        <taxon>Paenibacillaceae</taxon>
        <taxon>Cohnella</taxon>
    </lineage>
</organism>
<dbReference type="GO" id="GO:0022857">
    <property type="term" value="F:transmembrane transporter activity"/>
    <property type="evidence" value="ECO:0007669"/>
    <property type="project" value="UniProtKB-ARBA"/>
</dbReference>
<accession>A0A494Y3U8</accession>
<dbReference type="InterPro" id="IPR003593">
    <property type="entry name" value="AAA+_ATPase"/>
</dbReference>
<dbReference type="PROSITE" id="PS00211">
    <property type="entry name" value="ABC_TRANSPORTER_1"/>
    <property type="match status" value="1"/>
</dbReference>
<evidence type="ECO:0000313" key="7">
    <source>
        <dbReference type="Proteomes" id="UP000282076"/>
    </source>
</evidence>
<sequence length="333" mass="35762">MIHCEGLVKIFKTDEIEVVALQGLNMTIEQGEMMAIIGNSGSGKSTLLNILGGLDKPSAGQASVGKWDLLKMTKEQLIEYKRSTVGFIWQNNGRNLVPYLTALQNVELPMLIQGKADRAYAKQLLSAVGLEHRMKSRLAQLSGGEQQRVAIAIALSNRPQLVLADEPTGSVDSATGEQILGIFRRLNREMGVTIVIVTHDLSVAGKVDRVVAIRDGLTSTEWVRRESDDEERVHADKASLAGTDGTVIVASSDSAFGARHEEYVVVDRVGRLQIPKAYLDAMNVQGKAVLEFDGKRVSIGPPEVASATMTSAKSDCSSEDGGERTNGASGESG</sequence>